<dbReference type="Proteomes" id="UP000305238">
    <property type="component" value="Unassembled WGS sequence"/>
</dbReference>
<organism evidence="2 3">
    <name type="scientific">Actinomadura geliboluensis</name>
    <dbReference type="NCBI Taxonomy" id="882440"/>
    <lineage>
        <taxon>Bacteria</taxon>
        <taxon>Bacillati</taxon>
        <taxon>Actinomycetota</taxon>
        <taxon>Actinomycetes</taxon>
        <taxon>Streptosporangiales</taxon>
        <taxon>Thermomonosporaceae</taxon>
        <taxon>Actinomadura</taxon>
    </lineage>
</organism>
<dbReference type="PANTHER" id="PTHR47197:SF3">
    <property type="entry name" value="DIHYDRO-HEME D1 DEHYDROGENASE"/>
    <property type="match status" value="1"/>
</dbReference>
<dbReference type="SUPFAM" id="SSF50974">
    <property type="entry name" value="Nitrous oxide reductase, N-terminal domain"/>
    <property type="match status" value="1"/>
</dbReference>
<dbReference type="Gene3D" id="2.130.10.10">
    <property type="entry name" value="YVTN repeat-like/Quinoprotein amine dehydrogenase"/>
    <property type="match status" value="3"/>
</dbReference>
<dbReference type="OrthoDB" id="9774579at2"/>
<sequence>MPFVRRRGVPPCPPTHHRSLTGGSTVFSARHIAGAATALATAGAAVFGVTAAADGSPGFSSDGARLVAAVKAHGPVPVSGLDRVYTADQSSNTVTVIDPASNRALGTIRLGDQRLGSTLSPQYLGNAGVHGLGYSRDRRRLGVVSVASNTVDIIDTRTNKVISHTDAGRAAHEGDFTADGREFWVADRGRDTVTVIDADRGGVDGRVKVGEGPSKVLMSPDGALAYVNHISAPEITVVDVKSRKVTGRIKGLADVFSSDAAISPDGKEIWAAHKRAGKVSVIDLASRKVKAVLDTGPDTNHPNFATNALGSFVYLTVGGLDQTLVYERTASGAPKLVTRIRNRGHAPHGAWPSGDGTRMYVGLEKSDAVDVIDTKTNRVVDTIRTGQEPQAVIYAPRAVTSPGSASGLGRQGLGAPARNVPTVLPDGSDGDVLRPGGKGRVLEATVRQVGGLDMVQLQARDLRPGTTYQAYAVAASGRATPLVSFTTDDGGKAPQVLSFSQFTGKRIVLKSKGRASAQRLASLKKASGDHSHDAPAGRDVDPASLLFCCC</sequence>
<dbReference type="EMBL" id="VCKZ01000048">
    <property type="protein sequence ID" value="TMR40642.1"/>
    <property type="molecule type" value="Genomic_DNA"/>
</dbReference>
<dbReference type="InterPro" id="IPR011045">
    <property type="entry name" value="N2O_reductase_N"/>
</dbReference>
<keyword evidence="3" id="KW-1185">Reference proteome</keyword>
<name>A0A5S4H6Q4_9ACTN</name>
<gene>
    <name evidence="2" type="ORF">ETD96_09820</name>
</gene>
<dbReference type="InterPro" id="IPR051200">
    <property type="entry name" value="Host-pathogen_enzymatic-act"/>
</dbReference>
<feature type="region of interest" description="Disordered" evidence="1">
    <location>
        <begin position="1"/>
        <end position="21"/>
    </location>
</feature>
<accession>A0A5S4H6Q4</accession>
<dbReference type="NCBIfam" id="TIGR02276">
    <property type="entry name" value="beta_rpt_yvtn"/>
    <property type="match status" value="1"/>
</dbReference>
<protein>
    <recommendedName>
        <fullName evidence="4">YncE family protein</fullName>
    </recommendedName>
</protein>
<dbReference type="InterPro" id="IPR019405">
    <property type="entry name" value="Lactonase_7-beta_prop"/>
</dbReference>
<dbReference type="InterPro" id="IPR011964">
    <property type="entry name" value="YVTN_b-propeller_repeat"/>
</dbReference>
<dbReference type="AlphaFoldDB" id="A0A5S4H6Q4"/>
<evidence type="ECO:0000313" key="3">
    <source>
        <dbReference type="Proteomes" id="UP000305238"/>
    </source>
</evidence>
<dbReference type="PANTHER" id="PTHR47197">
    <property type="entry name" value="PROTEIN NIRF"/>
    <property type="match status" value="1"/>
</dbReference>
<reference evidence="2 3" key="1">
    <citation type="submission" date="2019-05" db="EMBL/GenBank/DDBJ databases">
        <title>Draft genome sequence of Actinomadura geliboluensis A8036.</title>
        <authorList>
            <person name="Saricaoglu S."/>
            <person name="Isik K."/>
        </authorList>
    </citation>
    <scope>NUCLEOTIDE SEQUENCE [LARGE SCALE GENOMIC DNA]</scope>
    <source>
        <strain evidence="2 3">A8036</strain>
    </source>
</reference>
<proteinExistence type="predicted"/>
<dbReference type="InterPro" id="IPR015943">
    <property type="entry name" value="WD40/YVTN_repeat-like_dom_sf"/>
</dbReference>
<evidence type="ECO:0000313" key="2">
    <source>
        <dbReference type="EMBL" id="TMR40642.1"/>
    </source>
</evidence>
<evidence type="ECO:0000256" key="1">
    <source>
        <dbReference type="SAM" id="MobiDB-lite"/>
    </source>
</evidence>
<evidence type="ECO:0008006" key="4">
    <source>
        <dbReference type="Google" id="ProtNLM"/>
    </source>
</evidence>
<dbReference type="Pfam" id="PF10282">
    <property type="entry name" value="Lactonase"/>
    <property type="match status" value="1"/>
</dbReference>
<comment type="caution">
    <text evidence="2">The sequence shown here is derived from an EMBL/GenBank/DDBJ whole genome shotgun (WGS) entry which is preliminary data.</text>
</comment>